<reference evidence="4" key="1">
    <citation type="submission" date="2017-11" db="EMBL/GenBank/DDBJ databases">
        <title>Complete Genome Sequence of Kyrpidia sp. Strain EA-1, a thermophilic, hydrogen-oxidizing Bacterium, isolated from the Azores.</title>
        <authorList>
            <person name="Reiner J.E."/>
            <person name="Lapp C.J."/>
            <person name="Bunk B."/>
            <person name="Gescher J."/>
        </authorList>
    </citation>
    <scope>NUCLEOTIDE SEQUENCE [LARGE SCALE GENOMIC DNA]</scope>
    <source>
        <strain evidence="4">EA-1</strain>
    </source>
</reference>
<evidence type="ECO:0000313" key="3">
    <source>
        <dbReference type="EMBL" id="ATY84044.1"/>
    </source>
</evidence>
<dbReference type="Proteomes" id="UP000231932">
    <property type="component" value="Chromosome"/>
</dbReference>
<name>A0A2K8N3J6_9BACL</name>
<dbReference type="InterPro" id="IPR032369">
    <property type="entry name" value="DUF4872"/>
</dbReference>
<dbReference type="InterPro" id="IPR026935">
    <property type="entry name" value="BtrH_N"/>
</dbReference>
<dbReference type="KEGG" id="kyr:CVV65_02985"/>
<dbReference type="OrthoDB" id="4075615at2"/>
<feature type="domain" description="Butirosin biosynthesis protein H N-terminal" evidence="1">
    <location>
        <begin position="21"/>
        <end position="148"/>
    </location>
</feature>
<feature type="domain" description="DUF4872" evidence="2">
    <location>
        <begin position="160"/>
        <end position="329"/>
    </location>
</feature>
<protein>
    <recommendedName>
        <fullName evidence="5">Peptidase</fullName>
    </recommendedName>
</protein>
<dbReference type="AlphaFoldDB" id="A0A2K8N3J6"/>
<evidence type="ECO:0000259" key="2">
    <source>
        <dbReference type="Pfam" id="PF16169"/>
    </source>
</evidence>
<evidence type="ECO:0008006" key="5">
    <source>
        <dbReference type="Google" id="ProtNLM"/>
    </source>
</evidence>
<evidence type="ECO:0000313" key="4">
    <source>
        <dbReference type="Proteomes" id="UP000231932"/>
    </source>
</evidence>
<accession>A0A2K8N3J6</accession>
<evidence type="ECO:0000259" key="1">
    <source>
        <dbReference type="Pfam" id="PF14399"/>
    </source>
</evidence>
<sequence>MMEGCAVKHVVKGFEHVPGVHCGSTALADVLRFYGLPLDEAACFGLGSGLDFIYVESDQLSPTRFFNGRTPSLEPTLFQHLGLDVDWNRSETFPWSAIRQYVARDIPVFVLTDLYYLDYYKTKTHFSLHGVLVVGFDDERGVCLTADTDREGIQETSIESLRLAMSSTEGAVPLSYPWFAVEAFPEVDLSRAARRAIARTASRMVSPPDASTGIPAMERFVEGLPDWGELADWKWAARFGYQVIERRGTGGGAFRAMYARFLSEAQSRFGVEELRELQASWRMERIAGGWRELGKEFRRISEGQQPKFAAAAVLARELLEQERQFFQDLYCRFVPGP</sequence>
<keyword evidence="4" id="KW-1185">Reference proteome</keyword>
<dbReference type="Pfam" id="PF16169">
    <property type="entry name" value="DUF4872"/>
    <property type="match status" value="1"/>
</dbReference>
<dbReference type="Pfam" id="PF14399">
    <property type="entry name" value="BtrH_N"/>
    <property type="match status" value="1"/>
</dbReference>
<gene>
    <name evidence="3" type="ORF">CVV65_02985</name>
</gene>
<organism evidence="3 4">
    <name type="scientific">Kyrpidia spormannii</name>
    <dbReference type="NCBI Taxonomy" id="2055160"/>
    <lineage>
        <taxon>Bacteria</taxon>
        <taxon>Bacillati</taxon>
        <taxon>Bacillota</taxon>
        <taxon>Bacilli</taxon>
        <taxon>Bacillales</taxon>
        <taxon>Alicyclobacillaceae</taxon>
        <taxon>Kyrpidia</taxon>
    </lineage>
</organism>
<dbReference type="EMBL" id="CP024955">
    <property type="protein sequence ID" value="ATY84044.1"/>
    <property type="molecule type" value="Genomic_DNA"/>
</dbReference>
<proteinExistence type="predicted"/>